<gene>
    <name evidence="2" type="ORF">IFR04_004536</name>
</gene>
<organism evidence="2 3">
    <name type="scientific">Cadophora malorum</name>
    <dbReference type="NCBI Taxonomy" id="108018"/>
    <lineage>
        <taxon>Eukaryota</taxon>
        <taxon>Fungi</taxon>
        <taxon>Dikarya</taxon>
        <taxon>Ascomycota</taxon>
        <taxon>Pezizomycotina</taxon>
        <taxon>Leotiomycetes</taxon>
        <taxon>Helotiales</taxon>
        <taxon>Ploettnerulaceae</taxon>
        <taxon>Cadophora</taxon>
    </lineage>
</organism>
<accession>A0A8H7WCM0</accession>
<evidence type="ECO:0000256" key="1">
    <source>
        <dbReference type="SAM" id="MobiDB-lite"/>
    </source>
</evidence>
<dbReference type="OrthoDB" id="310217at2759"/>
<protein>
    <recommendedName>
        <fullName evidence="4">Protein kinase domain-containing protein</fullName>
    </recommendedName>
</protein>
<dbReference type="AlphaFoldDB" id="A0A8H7WCM0"/>
<evidence type="ECO:0008006" key="4">
    <source>
        <dbReference type="Google" id="ProtNLM"/>
    </source>
</evidence>
<sequence>MLPKRESSDEHPAVGSPEQKRRRSPRAILPKNVPLPESPPNSATLASNAPKKVRLVLTNDEILALSAQAWRAFRYEWLHRSVSWDGLTTPGGGSWKGVKVLGKGTYEIAGWVRYEGPNRIIPQSLVVKQSGPRDRSALLRESFMLAELRGTGSKHIVQIFESIFYTAGTGVHPRWDPIPYIGRDGSDGKKAQTYDQNLLACRMYLERCEQGDLWRYDQKVHGNHELGAYSTFLYKVFVGNPNDDHRKPERVVHKLGDFGMARHIPTSLNRGFQGTHTAVEQLATSRHLQELKRVIDGAIVTLNAEEEKLRSPYFDSMGRNLKYHRGLPEHEFPVKPHLPPRFSLRGSLQLDYTHRTPDPRARVDAVSFAQAGSASDTIGGNTAMYSVQPVKYDLLPATVKVKDEEAARDKPGSGSIS</sequence>
<dbReference type="InterPro" id="IPR011009">
    <property type="entry name" value="Kinase-like_dom_sf"/>
</dbReference>
<feature type="region of interest" description="Disordered" evidence="1">
    <location>
        <begin position="1"/>
        <end position="46"/>
    </location>
</feature>
<evidence type="ECO:0000313" key="2">
    <source>
        <dbReference type="EMBL" id="KAG4422384.1"/>
    </source>
</evidence>
<dbReference type="EMBL" id="JAFJYH010000050">
    <property type="protein sequence ID" value="KAG4422384.1"/>
    <property type="molecule type" value="Genomic_DNA"/>
</dbReference>
<comment type="caution">
    <text evidence="2">The sequence shown here is derived from an EMBL/GenBank/DDBJ whole genome shotgun (WGS) entry which is preliminary data.</text>
</comment>
<keyword evidence="3" id="KW-1185">Reference proteome</keyword>
<dbReference type="Proteomes" id="UP000664132">
    <property type="component" value="Unassembled WGS sequence"/>
</dbReference>
<feature type="compositionally biased region" description="Basic and acidic residues" evidence="1">
    <location>
        <begin position="1"/>
        <end position="12"/>
    </location>
</feature>
<proteinExistence type="predicted"/>
<dbReference type="SUPFAM" id="SSF56112">
    <property type="entry name" value="Protein kinase-like (PK-like)"/>
    <property type="match status" value="1"/>
</dbReference>
<reference evidence="2" key="1">
    <citation type="submission" date="2021-02" db="EMBL/GenBank/DDBJ databases">
        <title>Genome sequence Cadophora malorum strain M34.</title>
        <authorList>
            <person name="Stefanovic E."/>
            <person name="Vu D."/>
            <person name="Scully C."/>
            <person name="Dijksterhuis J."/>
            <person name="Roader J."/>
            <person name="Houbraken J."/>
        </authorList>
    </citation>
    <scope>NUCLEOTIDE SEQUENCE</scope>
    <source>
        <strain evidence="2">M34</strain>
    </source>
</reference>
<name>A0A8H7WCM0_9HELO</name>
<evidence type="ECO:0000313" key="3">
    <source>
        <dbReference type="Proteomes" id="UP000664132"/>
    </source>
</evidence>